<reference evidence="2" key="1">
    <citation type="submission" date="2016-08" db="EMBL/GenBank/DDBJ databases">
        <authorList>
            <person name="Varghese N."/>
            <person name="Submissions Spin"/>
        </authorList>
    </citation>
    <scope>NUCLEOTIDE SEQUENCE [LARGE SCALE GENOMIC DNA]</scope>
    <source>
        <strain evidence="2">REICA_142</strain>
    </source>
</reference>
<proteinExistence type="predicted"/>
<protein>
    <submittedName>
        <fullName evidence="1">Uncharacterized protein</fullName>
    </submittedName>
</protein>
<evidence type="ECO:0000313" key="2">
    <source>
        <dbReference type="Proteomes" id="UP000198515"/>
    </source>
</evidence>
<evidence type="ECO:0000313" key="1">
    <source>
        <dbReference type="EMBL" id="SCC63214.1"/>
    </source>
</evidence>
<accession>A0A1C4G504</accession>
<sequence>MGRKTRKKYRTSVQQTFCANDRSKGFFKGVAKYLLGLFIREIISEVFHSDGVASVWSSIKDLIQWRP</sequence>
<name>A0A1C4G504_9ENTR</name>
<organism evidence="1 2">
    <name type="scientific">Kosakonia oryziphila</name>
    <dbReference type="NCBI Taxonomy" id="1005667"/>
    <lineage>
        <taxon>Bacteria</taxon>
        <taxon>Pseudomonadati</taxon>
        <taxon>Pseudomonadota</taxon>
        <taxon>Gammaproteobacteria</taxon>
        <taxon>Enterobacterales</taxon>
        <taxon>Enterobacteriaceae</taxon>
        <taxon>Kosakonia</taxon>
    </lineage>
</organism>
<keyword evidence="2" id="KW-1185">Reference proteome</keyword>
<gene>
    <name evidence="1" type="ORF">GA0061070_105132</name>
</gene>
<dbReference type="EMBL" id="FMBC01000051">
    <property type="protein sequence ID" value="SCC63214.1"/>
    <property type="molecule type" value="Genomic_DNA"/>
</dbReference>
<dbReference type="Proteomes" id="UP000198515">
    <property type="component" value="Unassembled WGS sequence"/>
</dbReference>
<dbReference type="AlphaFoldDB" id="A0A1C4G504"/>
<dbReference type="OrthoDB" id="6625314at2"/>